<accession>A0A8J2X7F4</accession>
<proteinExistence type="predicted"/>
<evidence type="ECO:0000313" key="8">
    <source>
        <dbReference type="Proteomes" id="UP000789595"/>
    </source>
</evidence>
<dbReference type="PANTHER" id="PTHR24173">
    <property type="entry name" value="ANKYRIN REPEAT CONTAINING"/>
    <property type="match status" value="1"/>
</dbReference>
<feature type="region of interest" description="Disordered" evidence="4">
    <location>
        <begin position="573"/>
        <end position="598"/>
    </location>
</feature>
<protein>
    <recommendedName>
        <fullName evidence="9">F5/8 type C domain-containing protein</fullName>
    </recommendedName>
</protein>
<feature type="repeat" description="ANK" evidence="3">
    <location>
        <begin position="1093"/>
        <end position="1125"/>
    </location>
</feature>
<evidence type="ECO:0000256" key="2">
    <source>
        <dbReference type="ARBA" id="ARBA00023043"/>
    </source>
</evidence>
<dbReference type="InterPro" id="IPR036770">
    <property type="entry name" value="Ankyrin_rpt-contain_sf"/>
</dbReference>
<comment type="caution">
    <text evidence="7">The sequence shown here is derived from an EMBL/GenBank/DDBJ whole genome shotgun (WGS) entry which is preliminary data.</text>
</comment>
<organism evidence="7 8">
    <name type="scientific">Pelagomonas calceolata</name>
    <dbReference type="NCBI Taxonomy" id="35677"/>
    <lineage>
        <taxon>Eukaryota</taxon>
        <taxon>Sar</taxon>
        <taxon>Stramenopiles</taxon>
        <taxon>Ochrophyta</taxon>
        <taxon>Pelagophyceae</taxon>
        <taxon>Pelagomonadales</taxon>
        <taxon>Pelagomonadaceae</taxon>
        <taxon>Pelagomonas</taxon>
    </lineage>
</organism>
<feature type="signal peptide" evidence="6">
    <location>
        <begin position="1"/>
        <end position="22"/>
    </location>
</feature>
<dbReference type="Pfam" id="PF12796">
    <property type="entry name" value="Ank_2"/>
    <property type="match status" value="1"/>
</dbReference>
<dbReference type="Proteomes" id="UP000789595">
    <property type="component" value="Unassembled WGS sequence"/>
</dbReference>
<reference evidence="7" key="1">
    <citation type="submission" date="2021-11" db="EMBL/GenBank/DDBJ databases">
        <authorList>
            <consortium name="Genoscope - CEA"/>
            <person name="William W."/>
        </authorList>
    </citation>
    <scope>NUCLEOTIDE SEQUENCE</scope>
</reference>
<keyword evidence="2 3" id="KW-0040">ANK repeat</keyword>
<dbReference type="SUPFAM" id="SSF49785">
    <property type="entry name" value="Galactose-binding domain-like"/>
    <property type="match status" value="1"/>
</dbReference>
<feature type="transmembrane region" description="Helical" evidence="5">
    <location>
        <begin position="966"/>
        <end position="988"/>
    </location>
</feature>
<gene>
    <name evidence="7" type="ORF">PECAL_6P14730</name>
</gene>
<dbReference type="Gene3D" id="1.25.40.20">
    <property type="entry name" value="Ankyrin repeat-containing domain"/>
    <property type="match status" value="1"/>
</dbReference>
<name>A0A8J2X7F4_9STRA</name>
<dbReference type="PROSITE" id="PS50088">
    <property type="entry name" value="ANK_REPEAT"/>
    <property type="match status" value="2"/>
</dbReference>
<keyword evidence="8" id="KW-1185">Reference proteome</keyword>
<keyword evidence="5" id="KW-1133">Transmembrane helix</keyword>
<keyword evidence="5" id="KW-0472">Membrane</keyword>
<keyword evidence="1" id="KW-0677">Repeat</keyword>
<evidence type="ECO:0000313" key="7">
    <source>
        <dbReference type="EMBL" id="CAH0379835.1"/>
    </source>
</evidence>
<dbReference type="InterPro" id="IPR008979">
    <property type="entry name" value="Galactose-bd-like_sf"/>
</dbReference>
<dbReference type="PANTHER" id="PTHR24173:SF74">
    <property type="entry name" value="ANKYRIN REPEAT DOMAIN-CONTAINING PROTEIN 16"/>
    <property type="match status" value="1"/>
</dbReference>
<dbReference type="SMART" id="SM00248">
    <property type="entry name" value="ANK"/>
    <property type="match status" value="2"/>
</dbReference>
<dbReference type="EMBL" id="CAKKNE010000006">
    <property type="protein sequence ID" value="CAH0379835.1"/>
    <property type="molecule type" value="Genomic_DNA"/>
</dbReference>
<dbReference type="PROSITE" id="PS51257">
    <property type="entry name" value="PROKAR_LIPOPROTEIN"/>
    <property type="match status" value="1"/>
</dbReference>
<keyword evidence="6" id="KW-0732">Signal</keyword>
<dbReference type="OrthoDB" id="206619at2759"/>
<feature type="region of interest" description="Disordered" evidence="4">
    <location>
        <begin position="511"/>
        <end position="531"/>
    </location>
</feature>
<dbReference type="Gene3D" id="2.60.120.260">
    <property type="entry name" value="Galactose-binding domain-like"/>
    <property type="match status" value="1"/>
</dbReference>
<keyword evidence="5" id="KW-0812">Transmembrane</keyword>
<feature type="repeat" description="ANK" evidence="3">
    <location>
        <begin position="1060"/>
        <end position="1092"/>
    </location>
</feature>
<evidence type="ECO:0000256" key="4">
    <source>
        <dbReference type="SAM" id="MobiDB-lite"/>
    </source>
</evidence>
<evidence type="ECO:0000256" key="3">
    <source>
        <dbReference type="PROSITE-ProRule" id="PRU00023"/>
    </source>
</evidence>
<evidence type="ECO:0000256" key="6">
    <source>
        <dbReference type="SAM" id="SignalP"/>
    </source>
</evidence>
<evidence type="ECO:0000256" key="1">
    <source>
        <dbReference type="ARBA" id="ARBA00022737"/>
    </source>
</evidence>
<feature type="compositionally biased region" description="Basic and acidic residues" evidence="4">
    <location>
        <begin position="585"/>
        <end position="598"/>
    </location>
</feature>
<dbReference type="SUPFAM" id="SSF48403">
    <property type="entry name" value="Ankyrin repeat"/>
    <property type="match status" value="1"/>
</dbReference>
<dbReference type="AlphaFoldDB" id="A0A8J2X7F4"/>
<dbReference type="PROSITE" id="PS50297">
    <property type="entry name" value="ANK_REP_REGION"/>
    <property type="match status" value="2"/>
</dbReference>
<dbReference type="InterPro" id="IPR002110">
    <property type="entry name" value="Ankyrin_rpt"/>
</dbReference>
<evidence type="ECO:0008006" key="9">
    <source>
        <dbReference type="Google" id="ProtNLM"/>
    </source>
</evidence>
<evidence type="ECO:0000256" key="5">
    <source>
        <dbReference type="SAM" id="Phobius"/>
    </source>
</evidence>
<feature type="transmembrane region" description="Helical" evidence="5">
    <location>
        <begin position="1000"/>
        <end position="1023"/>
    </location>
</feature>
<feature type="chain" id="PRO_5035281155" description="F5/8 type C domain-containing protein" evidence="6">
    <location>
        <begin position="23"/>
        <end position="1174"/>
    </location>
</feature>
<sequence length="1174" mass="127795">MKPASRRRGALALLALAGCGVAQNMGQWVGGEHCAGSHCGPSKSEPEEPSKEAQRLAREALAGGGSGWFEYDILDGNRFDGLGVVQYLGSGVKVDFSADAANYYSRSTGHRTGDRENAARMTLAAEGDFSGDHATQWSLGAPGAWFSIRLVDHALRPTYYVYRGDMGGGGNHPRTWTLEASADGQNWTPLREHDDDDGSVTNTQAGGWPLEAEEHFSYFRIRNRGHPNHLCCSGVDFYGELVHRKGAGAVPVTSFAEEPGAASGGLREALDGAPRLKLVAAGSDDALHFDNAATLRAGGEAPLTANGKNVGLYWSQPRNAWGHWDYIDLGVSEKLRPLRVKLDGPYIVWEGGQGEFAFDVSMWQLHEGRHLVLVQACEGNPGGPTRMSQDAAGRDFVLYADGTIGPRTATHLRLGVVSKIGNLRPGWSAHEDIDMAYQGDVEIIHNWREEHSIEDLQRIVERKGYSAISVGSFDHAALKKFPYQLTAGHCEPSPGYSNTFYIWGGRGGGGGSADGSEVAPKEPGEGSGGSLRKVEVGRVMSWYDYRARAKQEGGRLPTTAELRAAGVDVGYDQWTPITPSPGDQETGRRDGARGKDENAWANIGPRKYQIEYPAWGLDASEHPWKRLTYFYVVSDFGKDWDGFEDDESGALGIISSVQPKIIDSRLVLVRRGSPNVLRFDHWQALQAGSAAPLTVDASHPGNGIGTMYPEERRFQEWRYTESKCVAERDACSVQLVQGKFLKRVDANLVLDVAFWKFHEGTAVNWVGGGSDDRTYLHGGGRDFRVNSDGSICLVNHPRLCLGVIDPESRVRLFRWRRWLSKVQGVCSNDWPEFPGDYPYEAFANSGKCRGGDFDEDVGTVADIGECWSRCQDLNEPGKTSYCASMHQTSMECSCQGADPDGDFDELECLEDVGEYTLAVHEGWRGSRCYGNDGRVCACDGGDYCLPCDYCLPWTREHMAGPFKEGLLSYAFLAIGFSLLLGPGVWLIVRVGLCWVAIPGLMAAAPPGTGVVAFLWILVGIIVYRCIETAAAAATAAATETAAATDTRADAVAEVDKANENCQTPLYIACQNGHVDTARLLLDNGAEVDKANENGVTPLYIACEKGHIDVARLLLEKGANVDKAKKDGAIEANESTTQVMQNPPPPRHDLLNMYSGEIGICVLLFYFFGLYQHAL</sequence>